<dbReference type="NCBIfam" id="TIGR03500">
    <property type="entry name" value="FliO_TIGR"/>
    <property type="match status" value="1"/>
</dbReference>
<feature type="signal peptide" evidence="8">
    <location>
        <begin position="1"/>
        <end position="22"/>
    </location>
</feature>
<protein>
    <recommendedName>
        <fullName evidence="7">Flagellar protein</fullName>
    </recommendedName>
</protein>
<organism evidence="9 10">
    <name type="scientific">Vibrio ulleungensis</name>
    <dbReference type="NCBI Taxonomy" id="2807619"/>
    <lineage>
        <taxon>Bacteria</taxon>
        <taxon>Pseudomonadati</taxon>
        <taxon>Pseudomonadota</taxon>
        <taxon>Gammaproteobacteria</taxon>
        <taxon>Vibrionales</taxon>
        <taxon>Vibrionaceae</taxon>
        <taxon>Vibrio</taxon>
    </lineage>
</organism>
<evidence type="ECO:0000313" key="9">
    <source>
        <dbReference type="EMBL" id="MBM7036322.1"/>
    </source>
</evidence>
<keyword evidence="9" id="KW-0969">Cilium</keyword>
<comment type="caution">
    <text evidence="9">The sequence shown here is derived from an EMBL/GenBank/DDBJ whole genome shotgun (WGS) entry which is preliminary data.</text>
</comment>
<evidence type="ECO:0000256" key="2">
    <source>
        <dbReference type="ARBA" id="ARBA00022692"/>
    </source>
</evidence>
<keyword evidence="1 7" id="KW-1003">Cell membrane</keyword>
<evidence type="ECO:0000256" key="6">
    <source>
        <dbReference type="ARBA" id="ARBA00037937"/>
    </source>
</evidence>
<accession>A0ABS2HIL5</accession>
<keyword evidence="8" id="KW-0732">Signal</keyword>
<dbReference type="PANTHER" id="PTHR38766:SF1">
    <property type="entry name" value="FLAGELLAR PROTEIN FLIO"/>
    <property type="match status" value="1"/>
</dbReference>
<sequence length="133" mass="14314">MSIILRVWLTLTLTAASSSAVAASAPTLDLATTLGSLLLVIALILGMAWMLKKMRLPSMSGQKDFSIKRQITLGTKERMMVVQAGDEQFLVGATAHSIQLIAKLDTPLEDESPQQAPFGAQLNQLLKKNGHAK</sequence>
<evidence type="ECO:0000256" key="7">
    <source>
        <dbReference type="RuleBase" id="RU362064"/>
    </source>
</evidence>
<dbReference type="RefSeq" id="WP_205157896.1">
    <property type="nucleotide sequence ID" value="NZ_JAFEUM010000002.1"/>
</dbReference>
<evidence type="ECO:0000313" key="10">
    <source>
        <dbReference type="Proteomes" id="UP000809621"/>
    </source>
</evidence>
<evidence type="ECO:0000256" key="8">
    <source>
        <dbReference type="SAM" id="SignalP"/>
    </source>
</evidence>
<evidence type="ECO:0000256" key="3">
    <source>
        <dbReference type="ARBA" id="ARBA00022989"/>
    </source>
</evidence>
<evidence type="ECO:0000256" key="1">
    <source>
        <dbReference type="ARBA" id="ARBA00022475"/>
    </source>
</evidence>
<keyword evidence="4 7" id="KW-0472">Membrane</keyword>
<dbReference type="PANTHER" id="PTHR38766">
    <property type="entry name" value="FLAGELLAR PROTEIN FLIO"/>
    <property type="match status" value="1"/>
</dbReference>
<dbReference type="Proteomes" id="UP000809621">
    <property type="component" value="Unassembled WGS sequence"/>
</dbReference>
<evidence type="ECO:0000256" key="5">
    <source>
        <dbReference type="ARBA" id="ARBA00023143"/>
    </source>
</evidence>
<gene>
    <name evidence="9" type="primary">fliO</name>
    <name evidence="9" type="ORF">JQC93_07830</name>
</gene>
<keyword evidence="5 7" id="KW-0975">Bacterial flagellum</keyword>
<keyword evidence="9" id="KW-0966">Cell projection</keyword>
<dbReference type="EMBL" id="JAFEUM010000002">
    <property type="protein sequence ID" value="MBM7036322.1"/>
    <property type="molecule type" value="Genomic_DNA"/>
</dbReference>
<keyword evidence="2 7" id="KW-0812">Transmembrane</keyword>
<proteinExistence type="inferred from homology"/>
<evidence type="ECO:0000256" key="4">
    <source>
        <dbReference type="ARBA" id="ARBA00023136"/>
    </source>
</evidence>
<dbReference type="InterPro" id="IPR052205">
    <property type="entry name" value="FliO/MopB"/>
</dbReference>
<keyword evidence="10" id="KW-1185">Reference proteome</keyword>
<dbReference type="InterPro" id="IPR022781">
    <property type="entry name" value="Flagellar_biosynth_FliO"/>
</dbReference>
<name>A0ABS2HIL5_9VIBR</name>
<feature type="chain" id="PRO_5046150144" description="Flagellar protein" evidence="8">
    <location>
        <begin position="23"/>
        <end position="133"/>
    </location>
</feature>
<feature type="transmembrane region" description="Helical" evidence="7">
    <location>
        <begin position="32"/>
        <end position="51"/>
    </location>
</feature>
<keyword evidence="9" id="KW-0282">Flagellum</keyword>
<dbReference type="Pfam" id="PF04347">
    <property type="entry name" value="FliO"/>
    <property type="match status" value="1"/>
</dbReference>
<comment type="similarity">
    <text evidence="6 7">Belongs to the FliO/MopB family.</text>
</comment>
<keyword evidence="3 7" id="KW-1133">Transmembrane helix</keyword>
<reference evidence="9 10" key="1">
    <citation type="submission" date="2021-02" db="EMBL/GenBank/DDBJ databases">
        <authorList>
            <person name="Park J.-S."/>
        </authorList>
    </citation>
    <scope>NUCLEOTIDE SEQUENCE [LARGE SCALE GENOMIC DNA]</scope>
    <source>
        <strain evidence="9 10">188UL20-2</strain>
    </source>
</reference>
<comment type="subcellular location">
    <subcellularLocation>
        <location evidence="7">Cell membrane</location>
    </subcellularLocation>
    <subcellularLocation>
        <location evidence="7">Bacterial flagellum basal body</location>
    </subcellularLocation>
</comment>